<comment type="caution">
    <text evidence="2">The sequence shown here is derived from an EMBL/GenBank/DDBJ whole genome shotgun (WGS) entry which is preliminary data.</text>
</comment>
<dbReference type="PANTHER" id="PTHR47738">
    <property type="entry name" value="PTS SYSTEM FRUCTOSE-LIKE EIIA COMPONENT-RELATED"/>
    <property type="match status" value="1"/>
</dbReference>
<dbReference type="GO" id="GO:0030295">
    <property type="term" value="F:protein kinase activator activity"/>
    <property type="evidence" value="ECO:0007669"/>
    <property type="project" value="TreeGrafter"/>
</dbReference>
<dbReference type="InterPro" id="IPR002178">
    <property type="entry name" value="PTS_EIIA_type-2_dom"/>
</dbReference>
<dbReference type="Pfam" id="PF00359">
    <property type="entry name" value="PTS_EIIA_2"/>
    <property type="match status" value="1"/>
</dbReference>
<dbReference type="AlphaFoldDB" id="A0A3A9K1S2"/>
<organism evidence="2 3">
    <name type="scientific">Salipaludibacillus neizhouensis</name>
    <dbReference type="NCBI Taxonomy" id="885475"/>
    <lineage>
        <taxon>Bacteria</taxon>
        <taxon>Bacillati</taxon>
        <taxon>Bacillota</taxon>
        <taxon>Bacilli</taxon>
        <taxon>Bacillales</taxon>
        <taxon>Bacillaceae</taxon>
    </lineage>
</organism>
<name>A0A3A9K1S2_9BACI</name>
<dbReference type="InterPro" id="IPR016152">
    <property type="entry name" value="PTrfase/Anion_transptr"/>
</dbReference>
<reference evidence="2 3" key="1">
    <citation type="submission" date="2017-10" db="EMBL/GenBank/DDBJ databases">
        <title>Bacillus sp. nov., a halophilic bacterium isolated from a Keqin Lake.</title>
        <authorList>
            <person name="Wang H."/>
        </authorList>
    </citation>
    <scope>NUCLEOTIDE SEQUENCE [LARGE SCALE GENOMIC DNA]</scope>
    <source>
        <strain evidence="2 3">KCTC 13187</strain>
    </source>
</reference>
<proteinExistence type="predicted"/>
<dbReference type="RefSeq" id="WP_110937114.1">
    <property type="nucleotide sequence ID" value="NZ_KZ614146.1"/>
</dbReference>
<accession>A0A3A9K1S2</accession>
<evidence type="ECO:0000259" key="1">
    <source>
        <dbReference type="PROSITE" id="PS51094"/>
    </source>
</evidence>
<feature type="domain" description="PTS EIIA type-2" evidence="1">
    <location>
        <begin position="2"/>
        <end position="149"/>
    </location>
</feature>
<protein>
    <recommendedName>
        <fullName evidence="1">PTS EIIA type-2 domain-containing protein</fullName>
    </recommendedName>
</protein>
<keyword evidence="3" id="KW-1185">Reference proteome</keyword>
<sequence length="150" mass="17687">MNGNSFFQIYFDCDLKSKDQVYDFISEIAGQHSSSQQKLAIFHQFKEREKAGSPQIEEHVLLPHIESEHIIESQILFFRLAKPICWDDTIEDIRLIITILLKKDEEEAIKKKITLFTKSLANEGYLDRLLNIEEKSVFHKEIITFREESR</sequence>
<dbReference type="Proteomes" id="UP000281498">
    <property type="component" value="Unassembled WGS sequence"/>
</dbReference>
<dbReference type="PANTHER" id="PTHR47738:SF1">
    <property type="entry name" value="NITROGEN REGULATORY PROTEIN"/>
    <property type="match status" value="1"/>
</dbReference>
<evidence type="ECO:0000313" key="3">
    <source>
        <dbReference type="Proteomes" id="UP000281498"/>
    </source>
</evidence>
<dbReference type="SUPFAM" id="SSF55804">
    <property type="entry name" value="Phoshotransferase/anion transport protein"/>
    <property type="match status" value="1"/>
</dbReference>
<dbReference type="Gene3D" id="3.40.930.10">
    <property type="entry name" value="Mannitol-specific EII, Chain A"/>
    <property type="match status" value="1"/>
</dbReference>
<dbReference type="InterPro" id="IPR051541">
    <property type="entry name" value="PTS_SugarTrans_NitroReg"/>
</dbReference>
<dbReference type="EMBL" id="PDOE01000033">
    <property type="protein sequence ID" value="RKL64840.1"/>
    <property type="molecule type" value="Genomic_DNA"/>
</dbReference>
<evidence type="ECO:0000313" key="2">
    <source>
        <dbReference type="EMBL" id="RKL64840.1"/>
    </source>
</evidence>
<dbReference type="PROSITE" id="PS51094">
    <property type="entry name" value="PTS_EIIA_TYPE_2"/>
    <property type="match status" value="1"/>
</dbReference>
<dbReference type="OrthoDB" id="2192665at2"/>
<gene>
    <name evidence="2" type="ORF">CR203_24080</name>
</gene>